<dbReference type="OrthoDB" id="1438694at2"/>
<dbReference type="PROSITE" id="PS51257">
    <property type="entry name" value="PROKAR_LIPOPROTEIN"/>
    <property type="match status" value="1"/>
</dbReference>
<keyword evidence="3" id="KW-1185">Reference proteome</keyword>
<dbReference type="AlphaFoldDB" id="A0A1I6SIW1"/>
<feature type="domain" description="DUF4369" evidence="1">
    <location>
        <begin position="37"/>
        <end position="129"/>
    </location>
</feature>
<name>A0A1I6SIW1_9FLAO</name>
<dbReference type="RefSeq" id="WP_090229611.1">
    <property type="nucleotide sequence ID" value="NZ_FOZP01000009.1"/>
</dbReference>
<reference evidence="3" key="1">
    <citation type="submission" date="2016-10" db="EMBL/GenBank/DDBJ databases">
        <authorList>
            <person name="Varghese N."/>
            <person name="Submissions S."/>
        </authorList>
    </citation>
    <scope>NUCLEOTIDE SEQUENCE [LARGE SCALE GENOMIC DNA]</scope>
    <source>
        <strain evidence="3">DSM 24450</strain>
    </source>
</reference>
<proteinExistence type="predicted"/>
<dbReference type="Pfam" id="PF14289">
    <property type="entry name" value="DUF4369"/>
    <property type="match status" value="1"/>
</dbReference>
<evidence type="ECO:0000259" key="1">
    <source>
        <dbReference type="Pfam" id="PF14289"/>
    </source>
</evidence>
<sequence>MKNCFIIIGCLLLFFSCNQKNKDTKKATNTNNFSNQFILKGELLNGEASTVYLNKIIGNSIYQIDSAKIENNKFTIQGVVEYPERFAITFNSYASKTILILENLPINITIDVENINDPIITGSPLNTKLDEYKTISKSIFRKIDYLFPRFQKARLENDVKKLEEIGTEMKAIEKEFQEFSFQFIKKNNNSYIAPMLLTDQLKTSTIDTIKIKQSYQLLPEEIKHSPDAEIIATFLELH</sequence>
<protein>
    <recommendedName>
        <fullName evidence="1">DUF4369 domain-containing protein</fullName>
    </recommendedName>
</protein>
<accession>A0A1I6SIW1</accession>
<evidence type="ECO:0000313" key="2">
    <source>
        <dbReference type="EMBL" id="SFS76915.1"/>
    </source>
</evidence>
<dbReference type="Proteomes" id="UP000199312">
    <property type="component" value="Unassembled WGS sequence"/>
</dbReference>
<dbReference type="STRING" id="593133.SAMN04488006_3077"/>
<gene>
    <name evidence="2" type="ORF">SAMN04488006_3077</name>
</gene>
<organism evidence="2 3">
    <name type="scientific">Lutibacter maritimus</name>
    <dbReference type="NCBI Taxonomy" id="593133"/>
    <lineage>
        <taxon>Bacteria</taxon>
        <taxon>Pseudomonadati</taxon>
        <taxon>Bacteroidota</taxon>
        <taxon>Flavobacteriia</taxon>
        <taxon>Flavobacteriales</taxon>
        <taxon>Flavobacteriaceae</taxon>
        <taxon>Lutibacter</taxon>
    </lineage>
</organism>
<evidence type="ECO:0000313" key="3">
    <source>
        <dbReference type="Proteomes" id="UP000199312"/>
    </source>
</evidence>
<dbReference type="InterPro" id="IPR025380">
    <property type="entry name" value="DUF4369"/>
</dbReference>
<dbReference type="EMBL" id="FOZP01000009">
    <property type="protein sequence ID" value="SFS76915.1"/>
    <property type="molecule type" value="Genomic_DNA"/>
</dbReference>